<proteinExistence type="predicted"/>
<protein>
    <submittedName>
        <fullName evidence="1">Uncharacterized protein</fullName>
    </submittedName>
</protein>
<dbReference type="EMBL" id="PYDT01000001">
    <property type="protein sequence ID" value="THU71588.1"/>
    <property type="molecule type" value="Genomic_DNA"/>
</dbReference>
<comment type="caution">
    <text evidence="1">The sequence shown here is derived from an EMBL/GenBank/DDBJ whole genome shotgun (WGS) entry which is preliminary data.</text>
</comment>
<dbReference type="Pfam" id="PF14009">
    <property type="entry name" value="PADRE"/>
    <property type="match status" value="1"/>
</dbReference>
<reference evidence="1 2" key="1">
    <citation type="journal article" date="2019" name="Nat. Plants">
        <title>Genome sequencing of Musa balbisiana reveals subgenome evolution and function divergence in polyploid bananas.</title>
        <authorList>
            <person name="Yao X."/>
        </authorList>
    </citation>
    <scope>NUCLEOTIDE SEQUENCE [LARGE SCALE GENOMIC DNA]</scope>
    <source>
        <strain evidence="2">cv. DH-PKW</strain>
        <tissue evidence="1">Leaves</tissue>
    </source>
</reference>
<evidence type="ECO:0000313" key="1">
    <source>
        <dbReference type="EMBL" id="THU71588.1"/>
    </source>
</evidence>
<dbReference type="InterPro" id="IPR025322">
    <property type="entry name" value="PADRE_dom"/>
</dbReference>
<name>A0A4S8K9C5_MUSBA</name>
<organism evidence="1 2">
    <name type="scientific">Musa balbisiana</name>
    <name type="common">Banana</name>
    <dbReference type="NCBI Taxonomy" id="52838"/>
    <lineage>
        <taxon>Eukaryota</taxon>
        <taxon>Viridiplantae</taxon>
        <taxon>Streptophyta</taxon>
        <taxon>Embryophyta</taxon>
        <taxon>Tracheophyta</taxon>
        <taxon>Spermatophyta</taxon>
        <taxon>Magnoliopsida</taxon>
        <taxon>Liliopsida</taxon>
        <taxon>Zingiberales</taxon>
        <taxon>Musaceae</taxon>
        <taxon>Musa</taxon>
    </lineage>
</organism>
<accession>A0A4S8K9C5</accession>
<dbReference type="Proteomes" id="UP000317650">
    <property type="component" value="Chromosome 4"/>
</dbReference>
<dbReference type="AlphaFoldDB" id="A0A4S8K9C5"/>
<keyword evidence="2" id="KW-1185">Reference proteome</keyword>
<sequence length="103" mass="11557">MGICTSCDATTVTVKLVLQDGTLQQFSRPVKASRILDKHPSCFVCNADNMKFNDFVSPVDADSSLPPCFSVRYVRKIWPRSPSRPLRRLRTPVAAVVEELLDF</sequence>
<gene>
    <name evidence="1" type="ORF">C4D60_Mb04t03040</name>
</gene>
<evidence type="ECO:0000313" key="2">
    <source>
        <dbReference type="Proteomes" id="UP000317650"/>
    </source>
</evidence>